<accession>A0AAE3XKW5</accession>
<protein>
    <submittedName>
        <fullName evidence="1">Uncharacterized protein</fullName>
    </submittedName>
</protein>
<dbReference type="AlphaFoldDB" id="A0AAE3XKW5"/>
<organism evidence="1 2">
    <name type="scientific">Aureibacter tunicatorum</name>
    <dbReference type="NCBI Taxonomy" id="866807"/>
    <lineage>
        <taxon>Bacteria</taxon>
        <taxon>Pseudomonadati</taxon>
        <taxon>Bacteroidota</taxon>
        <taxon>Cytophagia</taxon>
        <taxon>Cytophagales</taxon>
        <taxon>Persicobacteraceae</taxon>
        <taxon>Aureibacter</taxon>
    </lineage>
</organism>
<gene>
    <name evidence="1" type="ORF">HNQ88_002769</name>
</gene>
<proteinExistence type="predicted"/>
<evidence type="ECO:0000313" key="2">
    <source>
        <dbReference type="Proteomes" id="UP001185092"/>
    </source>
</evidence>
<dbReference type="RefSeq" id="WP_309939472.1">
    <property type="nucleotide sequence ID" value="NZ_AP025305.1"/>
</dbReference>
<sequence>MIKDKNKVKKLAIGKKSYSFIRLEGTDVDLFVFDKANAEKLNTEKFNTRMR</sequence>
<comment type="caution">
    <text evidence="1">The sequence shown here is derived from an EMBL/GenBank/DDBJ whole genome shotgun (WGS) entry which is preliminary data.</text>
</comment>
<keyword evidence="2" id="KW-1185">Reference proteome</keyword>
<reference evidence="1" key="1">
    <citation type="submission" date="2023-07" db="EMBL/GenBank/DDBJ databases">
        <title>Genomic Encyclopedia of Type Strains, Phase IV (KMG-IV): sequencing the most valuable type-strain genomes for metagenomic binning, comparative biology and taxonomic classification.</title>
        <authorList>
            <person name="Goeker M."/>
        </authorList>
    </citation>
    <scope>NUCLEOTIDE SEQUENCE</scope>
    <source>
        <strain evidence="1">DSM 26174</strain>
    </source>
</reference>
<dbReference type="EMBL" id="JAVDQD010000003">
    <property type="protein sequence ID" value="MDR6239721.1"/>
    <property type="molecule type" value="Genomic_DNA"/>
</dbReference>
<name>A0AAE3XKW5_9BACT</name>
<evidence type="ECO:0000313" key="1">
    <source>
        <dbReference type="EMBL" id="MDR6239721.1"/>
    </source>
</evidence>
<dbReference type="Proteomes" id="UP001185092">
    <property type="component" value="Unassembled WGS sequence"/>
</dbReference>